<feature type="compositionally biased region" description="Polar residues" evidence="1">
    <location>
        <begin position="71"/>
        <end position="82"/>
    </location>
</feature>
<dbReference type="OrthoDB" id="5600131at2759"/>
<keyword evidence="3" id="KW-1185">Reference proteome</keyword>
<reference evidence="2 3" key="1">
    <citation type="journal article" date="2018" name="New Phytol.">
        <title>Phylogenomics of Endogonaceae and evolution of mycorrhizas within Mucoromycota.</title>
        <authorList>
            <person name="Chang Y."/>
            <person name="Desiro A."/>
            <person name="Na H."/>
            <person name="Sandor L."/>
            <person name="Lipzen A."/>
            <person name="Clum A."/>
            <person name="Barry K."/>
            <person name="Grigoriev I.V."/>
            <person name="Martin F.M."/>
            <person name="Stajich J.E."/>
            <person name="Smith M.E."/>
            <person name="Bonito G."/>
            <person name="Spatafora J.W."/>
        </authorList>
    </citation>
    <scope>NUCLEOTIDE SEQUENCE [LARGE SCALE GENOMIC DNA]</scope>
    <source>
        <strain evidence="2 3">GMNB39</strain>
    </source>
</reference>
<evidence type="ECO:0000256" key="1">
    <source>
        <dbReference type="SAM" id="MobiDB-lite"/>
    </source>
</evidence>
<dbReference type="AlphaFoldDB" id="A0A433DEB0"/>
<comment type="caution">
    <text evidence="2">The sequence shown here is derived from an EMBL/GenBank/DDBJ whole genome shotgun (WGS) entry which is preliminary data.</text>
</comment>
<evidence type="ECO:0000313" key="2">
    <source>
        <dbReference type="EMBL" id="RUP49192.1"/>
    </source>
</evidence>
<name>A0A433DEB0_9FUNG</name>
<proteinExistence type="predicted"/>
<feature type="region of interest" description="Disordered" evidence="1">
    <location>
        <begin position="286"/>
        <end position="311"/>
    </location>
</feature>
<evidence type="ECO:0000313" key="3">
    <source>
        <dbReference type="Proteomes" id="UP000268093"/>
    </source>
</evidence>
<dbReference type="EMBL" id="RBNI01002527">
    <property type="protein sequence ID" value="RUP49192.1"/>
    <property type="molecule type" value="Genomic_DNA"/>
</dbReference>
<organism evidence="2 3">
    <name type="scientific">Jimgerdemannia flammicorona</name>
    <dbReference type="NCBI Taxonomy" id="994334"/>
    <lineage>
        <taxon>Eukaryota</taxon>
        <taxon>Fungi</taxon>
        <taxon>Fungi incertae sedis</taxon>
        <taxon>Mucoromycota</taxon>
        <taxon>Mucoromycotina</taxon>
        <taxon>Endogonomycetes</taxon>
        <taxon>Endogonales</taxon>
        <taxon>Endogonaceae</taxon>
        <taxon>Jimgerdemannia</taxon>
    </lineage>
</organism>
<accession>A0A433DEB0</accession>
<gene>
    <name evidence="2" type="ORF">BC936DRAFT_143091</name>
</gene>
<sequence length="311" mass="32448">MMILTRGDVQVHDRVQLVIADIENIAGNEEVGERERGQADSQQEGQEHELAEAPLVGPARDLSVVDGNDQGGSIVQDTNENQQDGRHPPVFGHGDDEEENEEVDGRGDTVKSVGAEALEDGAGGANAVDDRGQTGGEQDDIGSGASSISAAVDSNTDVSLLKSGGIVDTVTSHTNKQTLVLEKLDDAVLVFGNDLGETISADTVLGDLLFGLVGVDEVVGIEDDTAHTETTGNFLGNDELITGNHLDVDTEGITFADGLTRIGTRGVEKRDHTDKLVLFLVTGDSASDTEGTETTASESVDSANGIIVTTD</sequence>
<dbReference type="Proteomes" id="UP000268093">
    <property type="component" value="Unassembled WGS sequence"/>
</dbReference>
<feature type="region of interest" description="Disordered" evidence="1">
    <location>
        <begin position="28"/>
        <end position="145"/>
    </location>
</feature>
<protein>
    <submittedName>
        <fullName evidence="2">Uncharacterized protein</fullName>
    </submittedName>
</protein>